<dbReference type="Proteomes" id="UP000683310">
    <property type="component" value="Chromosome"/>
</dbReference>
<proteinExistence type="predicted"/>
<dbReference type="InterPro" id="IPR001647">
    <property type="entry name" value="HTH_TetR"/>
</dbReference>
<dbReference type="RefSeq" id="WP_213559820.1">
    <property type="nucleotide sequence ID" value="NZ_JBHTCI010000001.1"/>
</dbReference>
<evidence type="ECO:0000256" key="1">
    <source>
        <dbReference type="ARBA" id="ARBA00023125"/>
    </source>
</evidence>
<evidence type="ECO:0000259" key="3">
    <source>
        <dbReference type="PROSITE" id="PS50977"/>
    </source>
</evidence>
<dbReference type="InterPro" id="IPR036271">
    <property type="entry name" value="Tet_transcr_reg_TetR-rel_C_sf"/>
</dbReference>
<feature type="DNA-binding region" description="H-T-H motif" evidence="2">
    <location>
        <begin position="38"/>
        <end position="57"/>
    </location>
</feature>
<name>A0ABX8CV37_9NOCA</name>
<reference evidence="4 5" key="1">
    <citation type="submission" date="2021-04" db="EMBL/GenBank/DDBJ databases">
        <title>Nocardia tengchongensis.</title>
        <authorList>
            <person name="Zhuang k."/>
            <person name="Ran Y."/>
            <person name="Li W."/>
        </authorList>
    </citation>
    <scope>NUCLEOTIDE SEQUENCE [LARGE SCALE GENOMIC DNA]</scope>
    <source>
        <strain evidence="4 5">CFH S0057</strain>
    </source>
</reference>
<dbReference type="InterPro" id="IPR009057">
    <property type="entry name" value="Homeodomain-like_sf"/>
</dbReference>
<keyword evidence="5" id="KW-1185">Reference proteome</keyword>
<dbReference type="Pfam" id="PF00440">
    <property type="entry name" value="TetR_N"/>
    <property type="match status" value="1"/>
</dbReference>
<dbReference type="Pfam" id="PF17940">
    <property type="entry name" value="TetR_C_31"/>
    <property type="match status" value="1"/>
</dbReference>
<keyword evidence="1 2" id="KW-0238">DNA-binding</keyword>
<dbReference type="SUPFAM" id="SSF48498">
    <property type="entry name" value="Tetracyclin repressor-like, C-terminal domain"/>
    <property type="match status" value="1"/>
</dbReference>
<dbReference type="PANTHER" id="PTHR30055">
    <property type="entry name" value="HTH-TYPE TRANSCRIPTIONAL REGULATOR RUTR"/>
    <property type="match status" value="1"/>
</dbReference>
<dbReference type="Gene3D" id="1.10.357.10">
    <property type="entry name" value="Tetracycline Repressor, domain 2"/>
    <property type="match status" value="1"/>
</dbReference>
<dbReference type="EMBL" id="CP074371">
    <property type="protein sequence ID" value="QVI23752.1"/>
    <property type="molecule type" value="Genomic_DNA"/>
</dbReference>
<gene>
    <name evidence="4" type="ORF">KHQ06_13545</name>
</gene>
<evidence type="ECO:0000313" key="4">
    <source>
        <dbReference type="EMBL" id="QVI23752.1"/>
    </source>
</evidence>
<dbReference type="SUPFAM" id="SSF46689">
    <property type="entry name" value="Homeodomain-like"/>
    <property type="match status" value="1"/>
</dbReference>
<dbReference type="PANTHER" id="PTHR30055:SF231">
    <property type="entry name" value="TRANSCRIPTIONAL REGULATORY PROTEIN (PROBABLY DEOR-FAMILY)-RELATED"/>
    <property type="match status" value="1"/>
</dbReference>
<dbReference type="InterPro" id="IPR041583">
    <property type="entry name" value="TetR_C_31"/>
</dbReference>
<evidence type="ECO:0000313" key="5">
    <source>
        <dbReference type="Proteomes" id="UP000683310"/>
    </source>
</evidence>
<evidence type="ECO:0000256" key="2">
    <source>
        <dbReference type="PROSITE-ProRule" id="PRU00335"/>
    </source>
</evidence>
<dbReference type="PROSITE" id="PS50977">
    <property type="entry name" value="HTH_TETR_2"/>
    <property type="match status" value="1"/>
</dbReference>
<sequence length="216" mass="23707">MGSPAREQPRQERSRLRREALVRAALELIAEQGPAAVTHRRVAARAELPGATTGYFFASVQDLIDEALALQVQDRIAEFGPMLERALADRPTLDELLRLIATTAARSRTAVIAQFQLYLDAGRRPELEGPVTQALEQFETLAARVLRACGADDPDEAAGQMVAMIDGFLLHRLGRPRTRAVEADSLHRALRALTLPHLAGPERDAADQLLQRRVGP</sequence>
<protein>
    <submittedName>
        <fullName evidence="4">TetR family transcriptional regulator</fullName>
    </submittedName>
</protein>
<dbReference type="InterPro" id="IPR050109">
    <property type="entry name" value="HTH-type_TetR-like_transc_reg"/>
</dbReference>
<feature type="domain" description="HTH tetR-type" evidence="3">
    <location>
        <begin position="15"/>
        <end position="75"/>
    </location>
</feature>
<organism evidence="4 5">
    <name type="scientific">Nocardia tengchongensis</name>
    <dbReference type="NCBI Taxonomy" id="2055889"/>
    <lineage>
        <taxon>Bacteria</taxon>
        <taxon>Bacillati</taxon>
        <taxon>Actinomycetota</taxon>
        <taxon>Actinomycetes</taxon>
        <taxon>Mycobacteriales</taxon>
        <taxon>Nocardiaceae</taxon>
        <taxon>Nocardia</taxon>
    </lineage>
</organism>
<accession>A0ABX8CV37</accession>